<dbReference type="GO" id="GO:0005507">
    <property type="term" value="F:copper ion binding"/>
    <property type="evidence" value="ECO:0007669"/>
    <property type="project" value="InterPro"/>
</dbReference>
<dbReference type="EMBL" id="JAKELL010000029">
    <property type="protein sequence ID" value="KAH8990757.1"/>
    <property type="molecule type" value="Genomic_DNA"/>
</dbReference>
<evidence type="ECO:0000313" key="10">
    <source>
        <dbReference type="Proteomes" id="UP001201163"/>
    </source>
</evidence>
<evidence type="ECO:0000256" key="1">
    <source>
        <dbReference type="ARBA" id="ARBA00004123"/>
    </source>
</evidence>
<dbReference type="Proteomes" id="UP001201163">
    <property type="component" value="Unassembled WGS sequence"/>
</dbReference>
<feature type="domain" description="Copper-fist" evidence="8">
    <location>
        <begin position="1"/>
        <end position="40"/>
    </location>
</feature>
<dbReference type="AlphaFoldDB" id="A0AAD4QAE6"/>
<protein>
    <recommendedName>
        <fullName evidence="8">Copper-fist domain-containing protein</fullName>
    </recommendedName>
</protein>
<dbReference type="InterPro" id="IPR051763">
    <property type="entry name" value="Copper_Homeo_Regul"/>
</dbReference>
<dbReference type="GO" id="GO:0045944">
    <property type="term" value="P:positive regulation of transcription by RNA polymerase II"/>
    <property type="evidence" value="ECO:0007669"/>
    <property type="project" value="TreeGrafter"/>
</dbReference>
<evidence type="ECO:0000256" key="3">
    <source>
        <dbReference type="ARBA" id="ARBA00022833"/>
    </source>
</evidence>
<evidence type="ECO:0000256" key="7">
    <source>
        <dbReference type="ARBA" id="ARBA00023242"/>
    </source>
</evidence>
<gene>
    <name evidence="9" type="ORF">EDB92DRAFT_1863029</name>
</gene>
<dbReference type="GO" id="GO:0000978">
    <property type="term" value="F:RNA polymerase II cis-regulatory region sequence-specific DNA binding"/>
    <property type="evidence" value="ECO:0007669"/>
    <property type="project" value="TreeGrafter"/>
</dbReference>
<keyword evidence="7" id="KW-0539">Nucleus</keyword>
<evidence type="ECO:0000313" key="9">
    <source>
        <dbReference type="EMBL" id="KAH8990757.1"/>
    </source>
</evidence>
<dbReference type="PANTHER" id="PTHR28088">
    <property type="entry name" value="TRANSCRIPTIONAL ACTIVATOR HAA1-RELATED"/>
    <property type="match status" value="1"/>
</dbReference>
<dbReference type="PRINTS" id="PR00617">
    <property type="entry name" value="COPPERFIST"/>
</dbReference>
<dbReference type="InterPro" id="IPR001083">
    <property type="entry name" value="Cu_fist_DNA-bd_dom"/>
</dbReference>
<dbReference type="Pfam" id="PF00649">
    <property type="entry name" value="Copper-fist"/>
    <property type="match status" value="1"/>
</dbReference>
<dbReference type="PANTHER" id="PTHR28088:SF5">
    <property type="entry name" value="TRANSCRIPTIONAL ACTIVATOR HAA1-RELATED"/>
    <property type="match status" value="1"/>
</dbReference>
<dbReference type="GO" id="GO:0005634">
    <property type="term" value="C:nucleus"/>
    <property type="evidence" value="ECO:0007669"/>
    <property type="project" value="UniProtKB-SubCell"/>
</dbReference>
<evidence type="ECO:0000256" key="2">
    <source>
        <dbReference type="ARBA" id="ARBA00022723"/>
    </source>
</evidence>
<keyword evidence="3" id="KW-0862">Zinc</keyword>
<accession>A0AAD4QAE6</accession>
<dbReference type="SMART" id="SM00412">
    <property type="entry name" value="Cu_FIST"/>
    <property type="match status" value="1"/>
</dbReference>
<evidence type="ECO:0000256" key="4">
    <source>
        <dbReference type="ARBA" id="ARBA00023008"/>
    </source>
</evidence>
<evidence type="ECO:0000259" key="8">
    <source>
        <dbReference type="PROSITE" id="PS50073"/>
    </source>
</evidence>
<evidence type="ECO:0000256" key="5">
    <source>
        <dbReference type="ARBA" id="ARBA00023015"/>
    </source>
</evidence>
<organism evidence="9 10">
    <name type="scientific">Lactarius akahatsu</name>
    <dbReference type="NCBI Taxonomy" id="416441"/>
    <lineage>
        <taxon>Eukaryota</taxon>
        <taxon>Fungi</taxon>
        <taxon>Dikarya</taxon>
        <taxon>Basidiomycota</taxon>
        <taxon>Agaricomycotina</taxon>
        <taxon>Agaricomycetes</taxon>
        <taxon>Russulales</taxon>
        <taxon>Russulaceae</taxon>
        <taxon>Lactarius</taxon>
    </lineage>
</organism>
<comment type="subcellular location">
    <subcellularLocation>
        <location evidence="1">Nucleus</location>
    </subcellularLocation>
</comment>
<dbReference type="SUPFAM" id="SSF57879">
    <property type="entry name" value="Zinc domain conserved in yeast copper-regulated transcription factors"/>
    <property type="match status" value="1"/>
</dbReference>
<keyword evidence="2" id="KW-0479">Metal-binding</keyword>
<keyword evidence="10" id="KW-1185">Reference proteome</keyword>
<proteinExistence type="predicted"/>
<dbReference type="GO" id="GO:0006878">
    <property type="term" value="P:intracellular copper ion homeostasis"/>
    <property type="evidence" value="ECO:0007669"/>
    <property type="project" value="TreeGrafter"/>
</dbReference>
<sequence length="548" mass="59690">MVLISDKKYACEACIKGHRSSACKHTDRPLFEIKKKGRPITQCEHCRELRKTKQVHVKCMCEAKDHTPDKESAPTRKKASHPGNLARVLASAAFPDGLPQVLGASVVPHALEPASSMEPAARVCRCKDGVDCHCHTAKKPGRPKMRDLGAFPPVSPTSATSASVPVSIHALRPVLPRPPLQQSCSDLAHPHNHRFSHGSAFFSPYGRAYEEHHYSSEDSHTDGFAENCLATHRSSDLIAWSSDSSGHSIPQKTYPPSFSELRDGLDSPEYPAGYRGFCTCGETCACQTCLQHRGPIAWSSREDCPNPGSCNGCLRTSDAAPHPAPTPPTTPQDGRIPHQFEPLEEWIESIPMIPPSSPFEDVSKGDTVHYPMFDLPRIVEPMPITLESLPDVFHEPTSQCICVGDQRMRIGNYCVRCQRRCDDHEPGGDQSDLLSNSYPEDRTCCIPSIPMLTVPPPRSRASSTSSVASDLSSLYPNSIEDTNGGGARSLLSSFTRVRRMASDITSPLVGDGVGPAYALSFHSSASDLAQSSSDTYDNSYADPISMLF</sequence>
<dbReference type="Gene3D" id="3.90.430.10">
    <property type="entry name" value="Copper fist DNA-binding domain"/>
    <property type="match status" value="1"/>
</dbReference>
<evidence type="ECO:0000256" key="6">
    <source>
        <dbReference type="ARBA" id="ARBA00023163"/>
    </source>
</evidence>
<dbReference type="PROSITE" id="PS01119">
    <property type="entry name" value="COPPER_FIST_1"/>
    <property type="match status" value="1"/>
</dbReference>
<keyword evidence="4" id="KW-0186">Copper</keyword>
<dbReference type="InterPro" id="IPR036395">
    <property type="entry name" value="Cu_fist_DNA-bd_dom_sf"/>
</dbReference>
<comment type="caution">
    <text evidence="9">The sequence shown here is derived from an EMBL/GenBank/DDBJ whole genome shotgun (WGS) entry which is preliminary data.</text>
</comment>
<keyword evidence="6" id="KW-0804">Transcription</keyword>
<dbReference type="GO" id="GO:0000981">
    <property type="term" value="F:DNA-binding transcription factor activity, RNA polymerase II-specific"/>
    <property type="evidence" value="ECO:0007669"/>
    <property type="project" value="TreeGrafter"/>
</dbReference>
<dbReference type="SMART" id="SM01090">
    <property type="entry name" value="Copper-fist"/>
    <property type="match status" value="1"/>
</dbReference>
<name>A0AAD4QAE6_9AGAM</name>
<dbReference type="FunFam" id="3.90.430.10:FF:000001">
    <property type="entry name" value="Copper fist DNA-binding protein"/>
    <property type="match status" value="1"/>
</dbReference>
<reference evidence="9" key="1">
    <citation type="submission" date="2022-01" db="EMBL/GenBank/DDBJ databases">
        <title>Comparative genomics reveals a dynamic genome evolution in the ectomycorrhizal milk-cap (Lactarius) mushrooms.</title>
        <authorList>
            <consortium name="DOE Joint Genome Institute"/>
            <person name="Lebreton A."/>
            <person name="Tang N."/>
            <person name="Kuo A."/>
            <person name="LaButti K."/>
            <person name="Drula E."/>
            <person name="Barry K."/>
            <person name="Clum A."/>
            <person name="Lipzen A."/>
            <person name="Mousain D."/>
            <person name="Ng V."/>
            <person name="Wang R."/>
            <person name="Wang X."/>
            <person name="Dai Y."/>
            <person name="Henrissat B."/>
            <person name="Grigoriev I.V."/>
            <person name="Guerin-Laguette A."/>
            <person name="Yu F."/>
            <person name="Martin F.M."/>
        </authorList>
    </citation>
    <scope>NUCLEOTIDE SEQUENCE</scope>
    <source>
        <strain evidence="9">QP</strain>
    </source>
</reference>
<dbReference type="PROSITE" id="PS50073">
    <property type="entry name" value="COPPER_FIST_2"/>
    <property type="match status" value="1"/>
</dbReference>
<dbReference type="GO" id="GO:0006879">
    <property type="term" value="P:intracellular iron ion homeostasis"/>
    <property type="evidence" value="ECO:0007669"/>
    <property type="project" value="TreeGrafter"/>
</dbReference>
<keyword evidence="5" id="KW-0805">Transcription regulation</keyword>